<dbReference type="Gene3D" id="1.20.1330.10">
    <property type="entry name" value="f41 fragment of flagellin, N-terminal domain"/>
    <property type="match status" value="1"/>
</dbReference>
<dbReference type="SUPFAM" id="SSF64518">
    <property type="entry name" value="Phase 1 flagellin"/>
    <property type="match status" value="1"/>
</dbReference>
<dbReference type="GO" id="GO:0005198">
    <property type="term" value="F:structural molecule activity"/>
    <property type="evidence" value="ECO:0007669"/>
    <property type="project" value="UniProtKB-UniRule"/>
</dbReference>
<dbReference type="InterPro" id="IPR001492">
    <property type="entry name" value="Flagellin"/>
</dbReference>
<accession>A0A3R8R784</accession>
<dbReference type="OrthoDB" id="7389561at2"/>
<organism evidence="6 7">
    <name type="scientific">Sphingorhabdus wooponensis</name>
    <dbReference type="NCBI Taxonomy" id="940136"/>
    <lineage>
        <taxon>Bacteria</taxon>
        <taxon>Pseudomonadati</taxon>
        <taxon>Pseudomonadota</taxon>
        <taxon>Alphaproteobacteria</taxon>
        <taxon>Sphingomonadales</taxon>
        <taxon>Sphingomonadaceae</taxon>
        <taxon>Sphingorhabdus</taxon>
    </lineage>
</organism>
<dbReference type="Pfam" id="PF00700">
    <property type="entry name" value="Flagellin_C"/>
    <property type="match status" value="1"/>
</dbReference>
<gene>
    <name evidence="6" type="ORF">D7D48_00955</name>
</gene>
<sequence length="276" mass="29046">MINGTGSRMTQEVSRQARLAAQIAAKQTQISSGKRLQRASDDPGAAARITDLTRTQTNDSARARNISLGISLAAQADGQLRNLSDLLARTRELTISAASAGLSASDRTTMSREIVSMADEIEAMAAVKSPLGEALFPDGNANPIRFDDAIAFAPVPPRQAIFETGGIAITHIMRDAASAIAAGDMPLIGAALTALSGAVNHAADAQAEIGINAARLDRLQEYATQREITLSEELSKLADTDLSTAIAELNSMTLTLEAAQGAFARINRRTLMDFLA</sequence>
<keyword evidence="3" id="KW-0964">Secreted</keyword>
<dbReference type="PANTHER" id="PTHR42792:SF1">
    <property type="entry name" value="FLAGELLAR HOOK-ASSOCIATED PROTEIN 3"/>
    <property type="match status" value="1"/>
</dbReference>
<reference evidence="6 7" key="1">
    <citation type="submission" date="2018-12" db="EMBL/GenBank/DDBJ databases">
        <authorList>
            <person name="Kim S.-J."/>
            <person name="Jung G.-Y."/>
        </authorList>
    </citation>
    <scope>NUCLEOTIDE SEQUENCE [LARGE SCALE GENOMIC DNA]</scope>
    <source>
        <strain evidence="6 7">03SU3-P</strain>
    </source>
</reference>
<evidence type="ECO:0000313" key="6">
    <source>
        <dbReference type="EMBL" id="RRQ51500.1"/>
    </source>
</evidence>
<evidence type="ECO:0000313" key="7">
    <source>
        <dbReference type="Proteomes" id="UP000268553"/>
    </source>
</evidence>
<keyword evidence="6" id="KW-0966">Cell projection</keyword>
<dbReference type="Proteomes" id="UP000268553">
    <property type="component" value="Unassembled WGS sequence"/>
</dbReference>
<keyword evidence="2 3" id="KW-0975">Bacterial flagellum</keyword>
<dbReference type="GO" id="GO:0005576">
    <property type="term" value="C:extracellular region"/>
    <property type="evidence" value="ECO:0007669"/>
    <property type="project" value="UniProtKB-SubCell"/>
</dbReference>
<evidence type="ECO:0000259" key="4">
    <source>
        <dbReference type="Pfam" id="PF00669"/>
    </source>
</evidence>
<keyword evidence="7" id="KW-1185">Reference proteome</keyword>
<dbReference type="PANTHER" id="PTHR42792">
    <property type="entry name" value="FLAGELLIN"/>
    <property type="match status" value="1"/>
</dbReference>
<dbReference type="InterPro" id="IPR046358">
    <property type="entry name" value="Flagellin_C"/>
</dbReference>
<proteinExistence type="inferred from homology"/>
<dbReference type="AlphaFoldDB" id="A0A3R8R784"/>
<name>A0A3R8R784_9SPHN</name>
<comment type="function">
    <text evidence="3">Flagellin is the subunit protein which polymerizes to form the filaments of bacterial flagella.</text>
</comment>
<comment type="similarity">
    <text evidence="1 3">Belongs to the bacterial flagellin family.</text>
</comment>
<evidence type="ECO:0000256" key="1">
    <source>
        <dbReference type="ARBA" id="ARBA00005709"/>
    </source>
</evidence>
<comment type="caution">
    <text evidence="6">The sequence shown here is derived from an EMBL/GenBank/DDBJ whole genome shotgun (WGS) entry which is preliminary data.</text>
</comment>
<dbReference type="EMBL" id="RWJI01000001">
    <property type="protein sequence ID" value="RRQ51500.1"/>
    <property type="molecule type" value="Genomic_DNA"/>
</dbReference>
<feature type="domain" description="Flagellin N-terminal" evidence="4">
    <location>
        <begin position="20"/>
        <end position="136"/>
    </location>
</feature>
<comment type="subcellular location">
    <subcellularLocation>
        <location evidence="3">Secreted</location>
    </subcellularLocation>
    <subcellularLocation>
        <location evidence="3">Bacterial flagellum</location>
    </subcellularLocation>
</comment>
<evidence type="ECO:0000259" key="5">
    <source>
        <dbReference type="Pfam" id="PF00700"/>
    </source>
</evidence>
<dbReference type="RefSeq" id="WP_125229514.1">
    <property type="nucleotide sequence ID" value="NZ_RWJI01000001.1"/>
</dbReference>
<keyword evidence="6" id="KW-0282">Flagellum</keyword>
<dbReference type="GO" id="GO:0009288">
    <property type="term" value="C:bacterial-type flagellum"/>
    <property type="evidence" value="ECO:0007669"/>
    <property type="project" value="UniProtKB-SubCell"/>
</dbReference>
<feature type="domain" description="Flagellin C-terminal" evidence="5">
    <location>
        <begin position="193"/>
        <end position="275"/>
    </location>
</feature>
<dbReference type="Pfam" id="PF00669">
    <property type="entry name" value="Flagellin_N"/>
    <property type="match status" value="1"/>
</dbReference>
<evidence type="ECO:0000256" key="3">
    <source>
        <dbReference type="RuleBase" id="RU362073"/>
    </source>
</evidence>
<protein>
    <recommendedName>
        <fullName evidence="3">Flagellin</fullName>
    </recommendedName>
</protein>
<keyword evidence="6" id="KW-0969">Cilium</keyword>
<dbReference type="InterPro" id="IPR001029">
    <property type="entry name" value="Flagellin_N"/>
</dbReference>
<evidence type="ECO:0000256" key="2">
    <source>
        <dbReference type="ARBA" id="ARBA00023143"/>
    </source>
</evidence>